<gene>
    <name evidence="5" type="primary">LAC_12</name>
    <name evidence="5" type="ORF">FJT64_027851</name>
</gene>
<dbReference type="GO" id="GO:0008046">
    <property type="term" value="F:axon guidance receptor activity"/>
    <property type="evidence" value="ECO:0007669"/>
    <property type="project" value="TreeGrafter"/>
</dbReference>
<dbReference type="OrthoDB" id="6507807at2759"/>
<protein>
    <submittedName>
        <fullName evidence="5">Lachesin</fullName>
    </submittedName>
</protein>
<dbReference type="Pfam" id="PF13927">
    <property type="entry name" value="Ig_3"/>
    <property type="match status" value="1"/>
</dbReference>
<dbReference type="CDD" id="cd00096">
    <property type="entry name" value="Ig"/>
    <property type="match status" value="1"/>
</dbReference>
<dbReference type="PROSITE" id="PS50853">
    <property type="entry name" value="FN3"/>
    <property type="match status" value="1"/>
</dbReference>
<dbReference type="InterPro" id="IPR003598">
    <property type="entry name" value="Ig_sub2"/>
</dbReference>
<evidence type="ECO:0000256" key="1">
    <source>
        <dbReference type="ARBA" id="ARBA00022737"/>
    </source>
</evidence>
<dbReference type="InterPro" id="IPR036179">
    <property type="entry name" value="Ig-like_dom_sf"/>
</dbReference>
<dbReference type="AlphaFoldDB" id="A0A6A4W0G6"/>
<dbReference type="InterPro" id="IPR036116">
    <property type="entry name" value="FN3_sf"/>
</dbReference>
<dbReference type="GO" id="GO:0005886">
    <property type="term" value="C:plasma membrane"/>
    <property type="evidence" value="ECO:0007669"/>
    <property type="project" value="TreeGrafter"/>
</dbReference>
<proteinExistence type="predicted"/>
<feature type="domain" description="Fibronectin type-III" evidence="4">
    <location>
        <begin position="316"/>
        <end position="427"/>
    </location>
</feature>
<evidence type="ECO:0000259" key="4">
    <source>
        <dbReference type="PROSITE" id="PS50853"/>
    </source>
</evidence>
<keyword evidence="1" id="KW-0677">Repeat</keyword>
<dbReference type="Pfam" id="PF07679">
    <property type="entry name" value="I-set"/>
    <property type="match status" value="2"/>
</dbReference>
<feature type="domain" description="Ig-like" evidence="3">
    <location>
        <begin position="222"/>
        <end position="314"/>
    </location>
</feature>
<feature type="domain" description="Ig-like" evidence="3">
    <location>
        <begin position="131"/>
        <end position="217"/>
    </location>
</feature>
<feature type="domain" description="Ig-like" evidence="3">
    <location>
        <begin position="35"/>
        <end position="122"/>
    </location>
</feature>
<accession>A0A6A4W0G6</accession>
<dbReference type="InterPro" id="IPR007110">
    <property type="entry name" value="Ig-like_dom"/>
</dbReference>
<dbReference type="GO" id="GO:0030424">
    <property type="term" value="C:axon"/>
    <property type="evidence" value="ECO:0007669"/>
    <property type="project" value="TreeGrafter"/>
</dbReference>
<dbReference type="Proteomes" id="UP000440578">
    <property type="component" value="Unassembled WGS sequence"/>
</dbReference>
<dbReference type="InterPro" id="IPR013098">
    <property type="entry name" value="Ig_I-set"/>
</dbReference>
<evidence type="ECO:0000259" key="3">
    <source>
        <dbReference type="PROSITE" id="PS50835"/>
    </source>
</evidence>
<dbReference type="SMART" id="SM00409">
    <property type="entry name" value="IG"/>
    <property type="match status" value="3"/>
</dbReference>
<dbReference type="EMBL" id="VIIS01001368">
    <property type="protein sequence ID" value="KAF0299403.1"/>
    <property type="molecule type" value="Genomic_DNA"/>
</dbReference>
<dbReference type="SUPFAM" id="SSF48726">
    <property type="entry name" value="Immunoglobulin"/>
    <property type="match status" value="3"/>
</dbReference>
<dbReference type="SMART" id="SM00060">
    <property type="entry name" value="FN3"/>
    <property type="match status" value="1"/>
</dbReference>
<dbReference type="GO" id="GO:0043025">
    <property type="term" value="C:neuronal cell body"/>
    <property type="evidence" value="ECO:0007669"/>
    <property type="project" value="TreeGrafter"/>
</dbReference>
<dbReference type="PROSITE" id="PS50835">
    <property type="entry name" value="IG_LIKE"/>
    <property type="match status" value="3"/>
</dbReference>
<evidence type="ECO:0000313" key="6">
    <source>
        <dbReference type="Proteomes" id="UP000440578"/>
    </source>
</evidence>
<evidence type="ECO:0000256" key="2">
    <source>
        <dbReference type="ARBA" id="ARBA00023319"/>
    </source>
</evidence>
<dbReference type="InterPro" id="IPR050958">
    <property type="entry name" value="Cell_Adh-Cytoskel_Orgn"/>
</dbReference>
<dbReference type="GO" id="GO:0050808">
    <property type="term" value="P:synapse organization"/>
    <property type="evidence" value="ECO:0007669"/>
    <property type="project" value="TreeGrafter"/>
</dbReference>
<dbReference type="InterPro" id="IPR003961">
    <property type="entry name" value="FN3_dom"/>
</dbReference>
<dbReference type="Pfam" id="PF00041">
    <property type="entry name" value="fn3"/>
    <property type="match status" value="1"/>
</dbReference>
<dbReference type="SMART" id="SM00408">
    <property type="entry name" value="IGc2"/>
    <property type="match status" value="3"/>
</dbReference>
<dbReference type="GO" id="GO:0007156">
    <property type="term" value="P:homophilic cell adhesion via plasma membrane adhesion molecules"/>
    <property type="evidence" value="ECO:0007669"/>
    <property type="project" value="TreeGrafter"/>
</dbReference>
<dbReference type="SUPFAM" id="SSF49265">
    <property type="entry name" value="Fibronectin type III"/>
    <property type="match status" value="1"/>
</dbReference>
<dbReference type="PANTHER" id="PTHR45080:SF33">
    <property type="entry name" value="IG-LIKE DOMAIN-CONTAINING PROTEIN"/>
    <property type="match status" value="1"/>
</dbReference>
<dbReference type="InterPro" id="IPR003599">
    <property type="entry name" value="Ig_sub"/>
</dbReference>
<dbReference type="Gene3D" id="2.60.40.10">
    <property type="entry name" value="Immunoglobulins"/>
    <property type="match status" value="4"/>
</dbReference>
<dbReference type="InterPro" id="IPR013783">
    <property type="entry name" value="Ig-like_fold"/>
</dbReference>
<comment type="caution">
    <text evidence="5">The sequence shown here is derived from an EMBL/GenBank/DDBJ whole genome shotgun (WGS) entry which is preliminary data.</text>
</comment>
<dbReference type="CDD" id="cd00063">
    <property type="entry name" value="FN3"/>
    <property type="match status" value="1"/>
</dbReference>
<name>A0A6A4W0G6_AMPAM</name>
<organism evidence="5 6">
    <name type="scientific">Amphibalanus amphitrite</name>
    <name type="common">Striped barnacle</name>
    <name type="synonym">Balanus amphitrite</name>
    <dbReference type="NCBI Taxonomy" id="1232801"/>
    <lineage>
        <taxon>Eukaryota</taxon>
        <taxon>Metazoa</taxon>
        <taxon>Ecdysozoa</taxon>
        <taxon>Arthropoda</taxon>
        <taxon>Crustacea</taxon>
        <taxon>Multicrustacea</taxon>
        <taxon>Cirripedia</taxon>
        <taxon>Thoracica</taxon>
        <taxon>Thoracicalcarea</taxon>
        <taxon>Balanomorpha</taxon>
        <taxon>Balanoidea</taxon>
        <taxon>Balanidae</taxon>
        <taxon>Amphibalaninae</taxon>
        <taxon>Amphibalanus</taxon>
    </lineage>
</organism>
<evidence type="ECO:0000313" key="5">
    <source>
        <dbReference type="EMBL" id="KAF0299403.1"/>
    </source>
</evidence>
<dbReference type="PANTHER" id="PTHR45080">
    <property type="entry name" value="CONTACTIN 5"/>
    <property type="match status" value="1"/>
</dbReference>
<reference evidence="5 6" key="1">
    <citation type="submission" date="2019-07" db="EMBL/GenBank/DDBJ databases">
        <title>Draft genome assembly of a fouling barnacle, Amphibalanus amphitrite (Darwin, 1854): The first reference genome for Thecostraca.</title>
        <authorList>
            <person name="Kim W."/>
        </authorList>
    </citation>
    <scope>NUCLEOTIDE SEQUENCE [LARGE SCALE GENOMIC DNA]</scope>
    <source>
        <strain evidence="5">SNU_AA5</strain>
        <tissue evidence="5">Soma without cirri and trophi</tissue>
    </source>
</reference>
<keyword evidence="6" id="KW-1185">Reference proteome</keyword>
<sequence length="447" mass="48319">MRNTPSEGVAKLRHLKTVQRFTYDVIGVRTVPPQPSFISQPETIRAKQGETVVLPCEISHLGPFVVVWKRQRRVLSAREAVVVRDARFSLVDGYNLRITAVQPADQSSYTCALDTEPLSELTHRLEVLFGPVVSAQPSSGVLVVKLGETAGMSCQASGNPPPRIAWRKQGGTLPSGEAEHEAGQYTVTGAARQMAGVYQCVAENGVGDPSTASVRLQVQYPPEVEVAKSVVYTGEGFGAELVCVVFAQPEAEVRWEREGALLEPSHHRSSSAGGDEDGTRYTLAIDSVTLADFGTYSCHATNSLGTAGGQIQISGTPERAQVTSSAMGAAPDSYQLSWTVRSFSPVLEYKVAYRQSKQNSSSASSGGWREVLVPHIGGDVVDAHWHRQSIPLTGLAPAATYDVHVQARNRHGWSAVSDMVHFSTLAKGEGFNWVRFKIHGVCREPIQ</sequence>
<keyword evidence="2" id="KW-0393">Immunoglobulin domain</keyword>